<dbReference type="EMBL" id="VEPZ02001525">
    <property type="protein sequence ID" value="KAE8669512.1"/>
    <property type="molecule type" value="Genomic_DNA"/>
</dbReference>
<keyword evidence="2" id="KW-0217">Developmental protein</keyword>
<evidence type="ECO:0000256" key="3">
    <source>
        <dbReference type="ARBA" id="ARBA00022604"/>
    </source>
</evidence>
<dbReference type="OrthoDB" id="1887717at2759"/>
<dbReference type="PANTHER" id="PTHR31374:SF228">
    <property type="entry name" value="SAUR FAMILY PROTEIN"/>
    <property type="match status" value="1"/>
</dbReference>
<comment type="caution">
    <text evidence="4">The sequence shown here is derived from an EMBL/GenBank/DDBJ whole genome shotgun (WGS) entry which is preliminary data.</text>
</comment>
<evidence type="ECO:0000313" key="4">
    <source>
        <dbReference type="EMBL" id="KAE8669512.1"/>
    </source>
</evidence>
<evidence type="ECO:0000256" key="2">
    <source>
        <dbReference type="ARBA" id="ARBA00022473"/>
    </source>
</evidence>
<name>A0A6A2X3G3_HIBSY</name>
<dbReference type="Pfam" id="PF02519">
    <property type="entry name" value="Auxin_inducible"/>
    <property type="match status" value="1"/>
</dbReference>
<organism evidence="4 5">
    <name type="scientific">Hibiscus syriacus</name>
    <name type="common">Rose of Sharon</name>
    <dbReference type="NCBI Taxonomy" id="106335"/>
    <lineage>
        <taxon>Eukaryota</taxon>
        <taxon>Viridiplantae</taxon>
        <taxon>Streptophyta</taxon>
        <taxon>Embryophyta</taxon>
        <taxon>Tracheophyta</taxon>
        <taxon>Spermatophyta</taxon>
        <taxon>Magnoliopsida</taxon>
        <taxon>eudicotyledons</taxon>
        <taxon>Gunneridae</taxon>
        <taxon>Pentapetalae</taxon>
        <taxon>rosids</taxon>
        <taxon>malvids</taxon>
        <taxon>Malvales</taxon>
        <taxon>Malvaceae</taxon>
        <taxon>Malvoideae</taxon>
        <taxon>Hibiscus</taxon>
    </lineage>
</organism>
<keyword evidence="3" id="KW-0341">Growth regulation</keyword>
<evidence type="ECO:0000313" key="5">
    <source>
        <dbReference type="Proteomes" id="UP000436088"/>
    </source>
</evidence>
<sequence length="101" mass="11726">MEKTTKVKKGWLTVEVGRPDDDDGGQGSQKFLIPISYLYHPLFQQLLDKSHEVYDYDTKGPLKLPCSIDEFLDIRRRVDKDSISDHHHHHPHPLALAFYPC</sequence>
<dbReference type="PANTHER" id="PTHR31374">
    <property type="entry name" value="AUXIN-INDUCED PROTEIN-LIKE-RELATED"/>
    <property type="match status" value="1"/>
</dbReference>
<keyword evidence="5" id="KW-1185">Reference proteome</keyword>
<dbReference type="AlphaFoldDB" id="A0A6A2X3G3"/>
<evidence type="ECO:0000256" key="1">
    <source>
        <dbReference type="ARBA" id="ARBA00006974"/>
    </source>
</evidence>
<reference evidence="4" key="1">
    <citation type="submission" date="2019-09" db="EMBL/GenBank/DDBJ databases">
        <title>Draft genome information of white flower Hibiscus syriacus.</title>
        <authorList>
            <person name="Kim Y.-M."/>
        </authorList>
    </citation>
    <scope>NUCLEOTIDE SEQUENCE [LARGE SCALE GENOMIC DNA]</scope>
    <source>
        <strain evidence="4">YM2019G1</strain>
    </source>
</reference>
<proteinExistence type="inferred from homology"/>
<dbReference type="Proteomes" id="UP000436088">
    <property type="component" value="Unassembled WGS sequence"/>
</dbReference>
<protein>
    <submittedName>
        <fullName evidence="4">Ultraviolet-B receptor UVR8-like</fullName>
    </submittedName>
</protein>
<gene>
    <name evidence="4" type="ORF">F3Y22_tig00112231pilonHSYRG00132</name>
</gene>
<accession>A0A6A2X3G3</accession>
<comment type="similarity">
    <text evidence="1">Belongs to the ARG7 family.</text>
</comment>
<dbReference type="GO" id="GO:0009733">
    <property type="term" value="P:response to auxin"/>
    <property type="evidence" value="ECO:0007669"/>
    <property type="project" value="InterPro"/>
</dbReference>
<dbReference type="InterPro" id="IPR003676">
    <property type="entry name" value="SAUR_fam"/>
</dbReference>